<sequence>MALVLGLVLAASLLVWRVSTAPVHVRVEDAMVTVPTGPRGAQRVQLDTRWYVPATASARAPAPAVLLAHGFGGTKESVADQARYLAEQGYVVLTWTAQGFGRSGGQIHLMDPDYEVSDARRLLDLLARRSDVLRDGPGDPRVGVVGSSYGGALALLLAGLDKRVDAIVPQATWNDLGRALFPEATGKGPREGVFKRAWASWLYAAGLGRSVPDLDPATVRSSVPESTDTADLASGSRDGSPDEAVAGRARSSTATAFLPELARVLTDTAACGRFALEVCRMYHRVAATGRADAATVRLLRRSSPAAVLDRITAPTLLIQGTADTLFPLAEAEANAVGIAANGTPVRVLWFSGGHDAGPGSTLDRRRIRNATRTWLDHYVRGSGPKPPRSFAFTRVTSTGELGYDVATLGLYTRRYPGLDGDQPPRVVSLTGHPSTISSPPKAGPAALSSMPGLGIVTRSPLARAFVHDIPGQAVAYESAPLSTPVDVVGAPTVRLQAASPTGSAVLFVKLYDVAPDGGATLPGGNVAAVRLTGLPTSYAEARPVTVTLPGLVHRFPTGHRIRVTVAAADQAYAGPESPQVYVAGLADAAIELPRVRARTPSDPAAPWLAALAALAGLCALGVVGAFLVGRHGRSRRERLVDAGHADTPLVVRGLAKTYGRDHVVLRGVDFTVRRGQVVGLLGPNGAGKTTCLRILHGLVRPTAGEVLVFGQRVVPGASVLSRVGVLVESPGFLPHLSGRANLELFWRATGRPLEEARMPEVLEIAGLGAALDRRVREYSHGMRQRLAIAQAMLGMPDLLILDEPTDGLDPPQIAGLRRVLRQYAATGRAVLVSSHLLAEVELTCTHVVVLHEGRRVAAGPVADVAGDQGTVEVEVTDVERAASLVSTLPVASVARRERDLVVVLNGVARSEVVRTLVTGGVGVERVGPRGRLEDRFLALVGQDGPERIGDRP</sequence>
<dbReference type="InterPro" id="IPR008979">
    <property type="entry name" value="Galactose-bd-like_sf"/>
</dbReference>
<dbReference type="GO" id="GO:0008239">
    <property type="term" value="F:dipeptidyl-peptidase activity"/>
    <property type="evidence" value="ECO:0007669"/>
    <property type="project" value="InterPro"/>
</dbReference>
<evidence type="ECO:0000256" key="6">
    <source>
        <dbReference type="SAM" id="MobiDB-lite"/>
    </source>
</evidence>
<keyword evidence="7" id="KW-1133">Transmembrane helix</keyword>
<keyword evidence="4" id="KW-0378">Hydrolase</keyword>
<reference evidence="9 10" key="1">
    <citation type="submission" date="2018-08" db="EMBL/GenBank/DDBJ databases">
        <title>Sequencing the genomes of 1000 actinobacteria strains.</title>
        <authorList>
            <person name="Klenk H.-P."/>
        </authorList>
    </citation>
    <scope>NUCLEOTIDE SEQUENCE [LARGE SCALE GENOMIC DNA]</scope>
    <source>
        <strain evidence="9 10">DSM 22891</strain>
    </source>
</reference>
<gene>
    <name evidence="9" type="ORF">DFJ64_1914</name>
</gene>
<evidence type="ECO:0000259" key="8">
    <source>
        <dbReference type="PROSITE" id="PS50893"/>
    </source>
</evidence>
<dbReference type="SMART" id="SM00382">
    <property type="entry name" value="AAA"/>
    <property type="match status" value="1"/>
</dbReference>
<evidence type="ECO:0000256" key="2">
    <source>
        <dbReference type="ARBA" id="ARBA00022448"/>
    </source>
</evidence>
<dbReference type="Pfam" id="PF02129">
    <property type="entry name" value="Peptidase_S15"/>
    <property type="match status" value="1"/>
</dbReference>
<evidence type="ECO:0000256" key="7">
    <source>
        <dbReference type="SAM" id="Phobius"/>
    </source>
</evidence>
<feature type="region of interest" description="Disordered" evidence="6">
    <location>
        <begin position="214"/>
        <end position="249"/>
    </location>
</feature>
<dbReference type="SUPFAM" id="SSF52540">
    <property type="entry name" value="P-loop containing nucleoside triphosphate hydrolases"/>
    <property type="match status" value="1"/>
</dbReference>
<dbReference type="PANTHER" id="PTHR43335:SF4">
    <property type="entry name" value="ABC TRANSPORTER, ATP-BINDING PROTEIN"/>
    <property type="match status" value="1"/>
</dbReference>
<keyword evidence="7" id="KW-0812">Transmembrane</keyword>
<evidence type="ECO:0000256" key="4">
    <source>
        <dbReference type="ARBA" id="ARBA00022801"/>
    </source>
</evidence>
<dbReference type="PROSITE" id="PS50893">
    <property type="entry name" value="ABC_TRANSPORTER_2"/>
    <property type="match status" value="1"/>
</dbReference>
<comment type="caution">
    <text evidence="9">The sequence shown here is derived from an EMBL/GenBank/DDBJ whole genome shotgun (WGS) entry which is preliminary data.</text>
</comment>
<dbReference type="InterPro" id="IPR027417">
    <property type="entry name" value="P-loop_NTPase"/>
</dbReference>
<feature type="domain" description="ABC transporter" evidence="8">
    <location>
        <begin position="649"/>
        <end position="877"/>
    </location>
</feature>
<dbReference type="InterPro" id="IPR003593">
    <property type="entry name" value="AAA+_ATPase"/>
</dbReference>
<dbReference type="PANTHER" id="PTHR43335">
    <property type="entry name" value="ABC TRANSPORTER, ATP-BINDING PROTEIN"/>
    <property type="match status" value="1"/>
</dbReference>
<keyword evidence="5 9" id="KW-0067">ATP-binding</keyword>
<dbReference type="Proteomes" id="UP000256485">
    <property type="component" value="Unassembled WGS sequence"/>
</dbReference>
<dbReference type="EMBL" id="QTUC01000001">
    <property type="protein sequence ID" value="REF36502.1"/>
    <property type="molecule type" value="Genomic_DNA"/>
</dbReference>
<feature type="transmembrane region" description="Helical" evidence="7">
    <location>
        <begin position="604"/>
        <end position="628"/>
    </location>
</feature>
<name>A0A3D9V3W0_THECX</name>
<accession>A0A3D9V3W0</accession>
<dbReference type="InterPro" id="IPR017871">
    <property type="entry name" value="ABC_transporter-like_CS"/>
</dbReference>
<dbReference type="InterPro" id="IPR029058">
    <property type="entry name" value="AB_hydrolase_fold"/>
</dbReference>
<dbReference type="GO" id="GO:0005524">
    <property type="term" value="F:ATP binding"/>
    <property type="evidence" value="ECO:0007669"/>
    <property type="project" value="UniProtKB-KW"/>
</dbReference>
<protein>
    <submittedName>
        <fullName evidence="9">ABC-2 type transport system ATP-binding protein</fullName>
    </submittedName>
</protein>
<proteinExistence type="inferred from homology"/>
<keyword evidence="3" id="KW-0547">Nucleotide-binding</keyword>
<evidence type="ECO:0000313" key="9">
    <source>
        <dbReference type="EMBL" id="REF36502.1"/>
    </source>
</evidence>
<dbReference type="PROSITE" id="PS00211">
    <property type="entry name" value="ABC_TRANSPORTER_1"/>
    <property type="match status" value="1"/>
</dbReference>
<dbReference type="SUPFAM" id="SSF49785">
    <property type="entry name" value="Galactose-binding domain-like"/>
    <property type="match status" value="1"/>
</dbReference>
<organism evidence="9 10">
    <name type="scientific">Thermasporomyces composti</name>
    <dbReference type="NCBI Taxonomy" id="696763"/>
    <lineage>
        <taxon>Bacteria</taxon>
        <taxon>Bacillati</taxon>
        <taxon>Actinomycetota</taxon>
        <taxon>Actinomycetes</taxon>
        <taxon>Propionibacteriales</taxon>
        <taxon>Nocardioidaceae</taxon>
        <taxon>Thermasporomyces</taxon>
    </lineage>
</organism>
<dbReference type="SMART" id="SM00939">
    <property type="entry name" value="PepX_C"/>
    <property type="match status" value="1"/>
</dbReference>
<evidence type="ECO:0000256" key="5">
    <source>
        <dbReference type="ARBA" id="ARBA00022840"/>
    </source>
</evidence>
<dbReference type="OrthoDB" id="9804819at2"/>
<comment type="similarity">
    <text evidence="1">Belongs to the ABC transporter superfamily.</text>
</comment>
<keyword evidence="10" id="KW-1185">Reference proteome</keyword>
<keyword evidence="7" id="KW-0472">Membrane</keyword>
<dbReference type="InterPro" id="IPR003439">
    <property type="entry name" value="ABC_transporter-like_ATP-bd"/>
</dbReference>
<dbReference type="Pfam" id="PF08530">
    <property type="entry name" value="PepX_C"/>
    <property type="match status" value="1"/>
</dbReference>
<evidence type="ECO:0000256" key="3">
    <source>
        <dbReference type="ARBA" id="ARBA00022741"/>
    </source>
</evidence>
<dbReference type="Pfam" id="PF00005">
    <property type="entry name" value="ABC_tran"/>
    <property type="match status" value="1"/>
</dbReference>
<dbReference type="Gene3D" id="3.40.50.1820">
    <property type="entry name" value="alpha/beta hydrolase"/>
    <property type="match status" value="2"/>
</dbReference>
<dbReference type="GO" id="GO:0016887">
    <property type="term" value="F:ATP hydrolysis activity"/>
    <property type="evidence" value="ECO:0007669"/>
    <property type="project" value="InterPro"/>
</dbReference>
<dbReference type="InterPro" id="IPR013736">
    <property type="entry name" value="Xaa-Pro_dipept_C"/>
</dbReference>
<dbReference type="SUPFAM" id="SSF53474">
    <property type="entry name" value="alpha/beta-Hydrolases"/>
    <property type="match status" value="1"/>
</dbReference>
<dbReference type="Gene3D" id="3.40.50.300">
    <property type="entry name" value="P-loop containing nucleotide triphosphate hydrolases"/>
    <property type="match status" value="1"/>
</dbReference>
<evidence type="ECO:0000256" key="1">
    <source>
        <dbReference type="ARBA" id="ARBA00005417"/>
    </source>
</evidence>
<dbReference type="InterPro" id="IPR000383">
    <property type="entry name" value="Xaa-Pro-like_dom"/>
</dbReference>
<evidence type="ECO:0000313" key="10">
    <source>
        <dbReference type="Proteomes" id="UP000256485"/>
    </source>
</evidence>
<dbReference type="AlphaFoldDB" id="A0A3D9V3W0"/>
<dbReference type="Gene3D" id="2.60.120.260">
    <property type="entry name" value="Galactose-binding domain-like"/>
    <property type="match status" value="1"/>
</dbReference>
<keyword evidence="2" id="KW-0813">Transport</keyword>
<feature type="compositionally biased region" description="Polar residues" evidence="6">
    <location>
        <begin position="219"/>
        <end position="229"/>
    </location>
</feature>